<gene>
    <name evidence="2" type="primary">LOC142172768</name>
</gene>
<dbReference type="RefSeq" id="XP_075092548.1">
    <property type="nucleotide sequence ID" value="XM_075236447.1"/>
</dbReference>
<evidence type="ECO:0000313" key="2">
    <source>
        <dbReference type="RefSeq" id="XP_075092548.1"/>
    </source>
</evidence>
<evidence type="ECO:0000313" key="1">
    <source>
        <dbReference type="Proteomes" id="UP000790787"/>
    </source>
</evidence>
<proteinExistence type="predicted"/>
<reference evidence="1" key="1">
    <citation type="journal article" date="2014" name="Nat. Commun.">
        <title>The tobacco genome sequence and its comparison with those of tomato and potato.</title>
        <authorList>
            <person name="Sierro N."/>
            <person name="Battey J.N."/>
            <person name="Ouadi S."/>
            <person name="Bakaher N."/>
            <person name="Bovet L."/>
            <person name="Willig A."/>
            <person name="Goepfert S."/>
            <person name="Peitsch M.C."/>
            <person name="Ivanov N.V."/>
        </authorList>
    </citation>
    <scope>NUCLEOTIDE SEQUENCE [LARGE SCALE GENOMIC DNA]</scope>
</reference>
<keyword evidence="1" id="KW-1185">Reference proteome</keyword>
<reference evidence="2" key="2">
    <citation type="submission" date="2025-08" db="UniProtKB">
        <authorList>
            <consortium name="RefSeq"/>
        </authorList>
    </citation>
    <scope>IDENTIFICATION</scope>
    <source>
        <tissue evidence="2">Leaf</tissue>
    </source>
</reference>
<name>A0AC58T5N1_TOBAC</name>
<sequence>MTLTQTCSAVVTRPVAEKLSDPGSFTIPCTIGNFAFAKALSDLGASINLMPLLADRTVKRPFGILDDVLIQVGKFVYLIEKKDSKPCLIRWVLLLQEFDLEICDRKGTENQVDDHLSRLEGAENAIEVEEILETFPDEQLLATTHQEAPYSYGNKYILIAVDYVSKWVEAVAFPTNDAKVVVGFLKKNIFTHFGTPRAIISNGGTHFCNRAFEKLLIKYDMHHKVATPYHPQTSGQVEVSNREIKSVLTKTVNATRTDWARKLNDALWAYRTAFKTPIGMSPYKLVFGKACHLPVELEHKAWWALKQLNLDMEAAGMSRVTELHELEEFRYLAFESTRLYKERMKRLHDQNIVERNFKPGDMVLLYNSRLRLFPGKLKSRWSGPFRVVEVFQSGAVDVATENDSRTFRVNGQRLKLYVGHMARKKQKRSAGTSQQPTYDASRFEFEVAEDEFHAKASKSFIPEIPIDRATLRTEKEEMYEEIRRREMEFLFDEPETVNMMLVREFYANCLAHMLWEVTVRGTWVDASVETIRQVLRLPRFTGDIDYY</sequence>
<organism evidence="1 2">
    <name type="scientific">Nicotiana tabacum</name>
    <name type="common">Common tobacco</name>
    <dbReference type="NCBI Taxonomy" id="4097"/>
    <lineage>
        <taxon>Eukaryota</taxon>
        <taxon>Viridiplantae</taxon>
        <taxon>Streptophyta</taxon>
        <taxon>Embryophyta</taxon>
        <taxon>Tracheophyta</taxon>
        <taxon>Spermatophyta</taxon>
        <taxon>Magnoliopsida</taxon>
        <taxon>eudicotyledons</taxon>
        <taxon>Gunneridae</taxon>
        <taxon>Pentapetalae</taxon>
        <taxon>asterids</taxon>
        <taxon>lamiids</taxon>
        <taxon>Solanales</taxon>
        <taxon>Solanaceae</taxon>
        <taxon>Nicotianoideae</taxon>
        <taxon>Nicotianeae</taxon>
        <taxon>Nicotiana</taxon>
    </lineage>
</organism>
<accession>A0AC58T5N1</accession>
<dbReference type="Proteomes" id="UP000790787">
    <property type="component" value="Chromosome 18"/>
</dbReference>
<protein>
    <submittedName>
        <fullName evidence="2">Uncharacterized protein LOC142172768</fullName>
    </submittedName>
</protein>